<gene>
    <name evidence="2" type="ORF">E6K72_06310</name>
</gene>
<name>A0A538SVR8_UNCEI</name>
<dbReference type="Proteomes" id="UP000317716">
    <property type="component" value="Unassembled WGS sequence"/>
</dbReference>
<organism evidence="2 3">
    <name type="scientific">Eiseniibacteriota bacterium</name>
    <dbReference type="NCBI Taxonomy" id="2212470"/>
    <lineage>
        <taxon>Bacteria</taxon>
        <taxon>Candidatus Eiseniibacteriota</taxon>
    </lineage>
</organism>
<proteinExistence type="predicted"/>
<feature type="signal peptide" evidence="1">
    <location>
        <begin position="1"/>
        <end position="24"/>
    </location>
</feature>
<reference evidence="2 3" key="1">
    <citation type="journal article" date="2019" name="Nat. Microbiol.">
        <title>Mediterranean grassland soil C-N compound turnover is dependent on rainfall and depth, and is mediated by genomically divergent microorganisms.</title>
        <authorList>
            <person name="Diamond S."/>
            <person name="Andeer P.F."/>
            <person name="Li Z."/>
            <person name="Crits-Christoph A."/>
            <person name="Burstein D."/>
            <person name="Anantharaman K."/>
            <person name="Lane K.R."/>
            <person name="Thomas B.C."/>
            <person name="Pan C."/>
            <person name="Northen T.R."/>
            <person name="Banfield J.F."/>
        </authorList>
    </citation>
    <scope>NUCLEOTIDE SEQUENCE [LARGE SCALE GENOMIC DNA]</scope>
    <source>
        <strain evidence="2">WS_2</strain>
    </source>
</reference>
<evidence type="ECO:0000313" key="2">
    <source>
        <dbReference type="EMBL" id="TMQ55479.1"/>
    </source>
</evidence>
<protein>
    <submittedName>
        <fullName evidence="2">DUF885 domain-containing protein</fullName>
    </submittedName>
</protein>
<dbReference type="PANTHER" id="PTHR33361">
    <property type="entry name" value="GLR0591 PROTEIN"/>
    <property type="match status" value="1"/>
</dbReference>
<keyword evidence="1" id="KW-0732">Signal</keyword>
<dbReference type="AlphaFoldDB" id="A0A538SVR8"/>
<dbReference type="Pfam" id="PF05960">
    <property type="entry name" value="DUF885"/>
    <property type="match status" value="1"/>
</dbReference>
<dbReference type="PROSITE" id="PS51257">
    <property type="entry name" value="PROKAR_LIPOPROTEIN"/>
    <property type="match status" value="1"/>
</dbReference>
<feature type="chain" id="PRO_5022102789" evidence="1">
    <location>
        <begin position="25"/>
        <end position="564"/>
    </location>
</feature>
<comment type="caution">
    <text evidence="2">The sequence shown here is derived from an EMBL/GenBank/DDBJ whole genome shotgun (WGS) entry which is preliminary data.</text>
</comment>
<dbReference type="InterPro" id="IPR010281">
    <property type="entry name" value="DUF885"/>
</dbReference>
<sequence>MMLRLTALALAAGLALGCAAPLLADNLDASMEKLGDEFLDGWLTRRPHIATRLGLHGWDSKLVPVTAASVASDLRWLDGMRARLAAIPLSDLSFERAQEHDLERNPDAYLDIVAGSVLAVLERDFASPCERVVLASRRLKLVPEVLRAARVNLKHPPRLFVEVAISEFTGALDFYRKTIPALTTECREPLLHADLAEADSMAVHAVEEFLAELREDVLPQAAEDFALGRDLLQRRLAATELESAPVESLLAAGWAALEETRGRMAAVSERIAPGAGIAAALDSLRRDAPAESTLVPFMASQLDTIRAFLRAHAILTMPDAENLTVRETPPFRRSLTFASMDAPGVWERRTTRAYLNVTPADPGWSEPQRLDHLAFFNRSGAQIVAIHEALPGHYYQFLALQHVPSRLRQALRSTANAEGWAHYCEQMMVEEGFGSGDPRIELAQLDLALQRIGRLIAAISLHTGRMTLADASRMFEERCFMAPVNAAREARRGAADPGYLAYTLGKWRILELRDDARSLLGPAFSLREFHDVLLRQGGVPLPLARDGVLRELARRHHAATGTER</sequence>
<dbReference type="PANTHER" id="PTHR33361:SF15">
    <property type="entry name" value="DUF885 FAMILY LIPOPROTEIN"/>
    <property type="match status" value="1"/>
</dbReference>
<evidence type="ECO:0000313" key="3">
    <source>
        <dbReference type="Proteomes" id="UP000317716"/>
    </source>
</evidence>
<accession>A0A538SVR8</accession>
<dbReference type="EMBL" id="VBOS01000213">
    <property type="protein sequence ID" value="TMQ55479.1"/>
    <property type="molecule type" value="Genomic_DNA"/>
</dbReference>
<evidence type="ECO:0000256" key="1">
    <source>
        <dbReference type="SAM" id="SignalP"/>
    </source>
</evidence>